<dbReference type="PROSITE" id="PS51077">
    <property type="entry name" value="HTH_ICLR"/>
    <property type="match status" value="1"/>
</dbReference>
<keyword evidence="7" id="KW-1185">Reference proteome</keyword>
<dbReference type="Pfam" id="PF09339">
    <property type="entry name" value="HTH_IclR"/>
    <property type="match status" value="1"/>
</dbReference>
<dbReference type="InterPro" id="IPR014757">
    <property type="entry name" value="Tscrpt_reg_IclR_C"/>
</dbReference>
<dbReference type="PANTHER" id="PTHR30136:SF24">
    <property type="entry name" value="HTH-TYPE TRANSCRIPTIONAL REPRESSOR ALLR"/>
    <property type="match status" value="1"/>
</dbReference>
<evidence type="ECO:0000259" key="4">
    <source>
        <dbReference type="PROSITE" id="PS51077"/>
    </source>
</evidence>
<dbReference type="RefSeq" id="WP_008521149.1">
    <property type="nucleotide sequence ID" value="NZ_CM001376.1"/>
</dbReference>
<gene>
    <name evidence="6" type="ORF">JonanDRAFT_0796</name>
</gene>
<evidence type="ECO:0000259" key="5">
    <source>
        <dbReference type="PROSITE" id="PS51078"/>
    </source>
</evidence>
<keyword evidence="2" id="KW-0238">DNA-binding</keyword>
<evidence type="ECO:0000256" key="1">
    <source>
        <dbReference type="ARBA" id="ARBA00023015"/>
    </source>
</evidence>
<dbReference type="PANTHER" id="PTHR30136">
    <property type="entry name" value="HELIX-TURN-HELIX TRANSCRIPTIONAL REGULATOR, ICLR FAMILY"/>
    <property type="match status" value="1"/>
</dbReference>
<dbReference type="EMBL" id="CM001376">
    <property type="protein sequence ID" value="EHM13174.1"/>
    <property type="molecule type" value="Genomic_DNA"/>
</dbReference>
<feature type="domain" description="HTH iclR-type" evidence="4">
    <location>
        <begin position="11"/>
        <end position="72"/>
    </location>
</feature>
<dbReference type="Gene3D" id="3.30.450.40">
    <property type="match status" value="1"/>
</dbReference>
<dbReference type="SUPFAM" id="SSF55781">
    <property type="entry name" value="GAF domain-like"/>
    <property type="match status" value="1"/>
</dbReference>
<dbReference type="SMART" id="SM00346">
    <property type="entry name" value="HTH_ICLR"/>
    <property type="match status" value="1"/>
</dbReference>
<accession>H0UKG5</accession>
<proteinExistence type="predicted"/>
<dbReference type="InterPro" id="IPR011991">
    <property type="entry name" value="ArsR-like_HTH"/>
</dbReference>
<organism evidence="6 7">
    <name type="scientific">Jonquetella anthropi DSM 22815</name>
    <dbReference type="NCBI Taxonomy" id="885272"/>
    <lineage>
        <taxon>Bacteria</taxon>
        <taxon>Thermotogati</taxon>
        <taxon>Synergistota</taxon>
        <taxon>Synergistia</taxon>
        <taxon>Synergistales</taxon>
        <taxon>Dethiosulfovibrionaceae</taxon>
        <taxon>Jonquetella</taxon>
    </lineage>
</organism>
<dbReference type="GO" id="GO:0045892">
    <property type="term" value="P:negative regulation of DNA-templated transcription"/>
    <property type="evidence" value="ECO:0007669"/>
    <property type="project" value="TreeGrafter"/>
</dbReference>
<dbReference type="InterPro" id="IPR005471">
    <property type="entry name" value="Tscrpt_reg_IclR_N"/>
</dbReference>
<feature type="domain" description="IclR-ED" evidence="5">
    <location>
        <begin position="73"/>
        <end position="268"/>
    </location>
</feature>
<dbReference type="Gene3D" id="1.10.10.10">
    <property type="entry name" value="Winged helix-like DNA-binding domain superfamily/Winged helix DNA-binding domain"/>
    <property type="match status" value="1"/>
</dbReference>
<dbReference type="Proteomes" id="UP000003806">
    <property type="component" value="Chromosome"/>
</dbReference>
<dbReference type="InterPro" id="IPR036388">
    <property type="entry name" value="WH-like_DNA-bd_sf"/>
</dbReference>
<dbReference type="GO" id="GO:0003677">
    <property type="term" value="F:DNA binding"/>
    <property type="evidence" value="ECO:0007669"/>
    <property type="project" value="UniProtKB-KW"/>
</dbReference>
<dbReference type="PROSITE" id="PS51078">
    <property type="entry name" value="ICLR_ED"/>
    <property type="match status" value="1"/>
</dbReference>
<evidence type="ECO:0000256" key="2">
    <source>
        <dbReference type="ARBA" id="ARBA00023125"/>
    </source>
</evidence>
<name>H0UKG5_9BACT</name>
<dbReference type="STRING" id="885272.JonanDRAFT_0796"/>
<dbReference type="AlphaFoldDB" id="H0UKG5"/>
<keyword evidence="3" id="KW-0804">Transcription</keyword>
<evidence type="ECO:0000313" key="6">
    <source>
        <dbReference type="EMBL" id="EHM13174.1"/>
    </source>
</evidence>
<keyword evidence="1" id="KW-0805">Transcription regulation</keyword>
<dbReference type="SUPFAM" id="SSF46785">
    <property type="entry name" value="Winged helix' DNA-binding domain"/>
    <property type="match status" value="1"/>
</dbReference>
<dbReference type="InterPro" id="IPR029016">
    <property type="entry name" value="GAF-like_dom_sf"/>
</dbReference>
<dbReference type="CDD" id="cd00090">
    <property type="entry name" value="HTH_ARSR"/>
    <property type="match status" value="1"/>
</dbReference>
<dbReference type="InterPro" id="IPR036390">
    <property type="entry name" value="WH_DNA-bd_sf"/>
</dbReference>
<evidence type="ECO:0000256" key="3">
    <source>
        <dbReference type="ARBA" id="ARBA00023163"/>
    </source>
</evidence>
<dbReference type="HOGENOM" id="CLU_062618_7_1_0"/>
<dbReference type="InterPro" id="IPR050707">
    <property type="entry name" value="HTH_MetabolicPath_Reg"/>
</dbReference>
<reference evidence="6 7" key="1">
    <citation type="submission" date="2011-11" db="EMBL/GenBank/DDBJ databases">
        <title>The Noncontiguous Finished genome of Jonquetella anthropi DSM 22815.</title>
        <authorList>
            <consortium name="US DOE Joint Genome Institute (JGI-PGF)"/>
            <person name="Lucas S."/>
            <person name="Copeland A."/>
            <person name="Lapidus A."/>
            <person name="Glavina del Rio T."/>
            <person name="Dalin E."/>
            <person name="Tice H."/>
            <person name="Bruce D."/>
            <person name="Goodwin L."/>
            <person name="Pitluck S."/>
            <person name="Peters L."/>
            <person name="Mikhailova N."/>
            <person name="Held B."/>
            <person name="Kyrpides N."/>
            <person name="Mavromatis K."/>
            <person name="Ivanova N."/>
            <person name="Markowitz V."/>
            <person name="Cheng J.-F."/>
            <person name="Hugenholtz P."/>
            <person name="Woyke T."/>
            <person name="Wu D."/>
            <person name="Gronow S."/>
            <person name="Wellnitz S."/>
            <person name="Brambilla E."/>
            <person name="Klenk H.-P."/>
            <person name="Eisen J.A."/>
        </authorList>
    </citation>
    <scope>NUCLEOTIDE SEQUENCE [LARGE SCALE GENOMIC DNA]</scope>
    <source>
        <strain evidence="6 7">DSM 22815</strain>
    </source>
</reference>
<evidence type="ECO:0000313" key="7">
    <source>
        <dbReference type="Proteomes" id="UP000003806"/>
    </source>
</evidence>
<protein>
    <submittedName>
        <fullName evidence="6">Transcriptional regulator</fullName>
    </submittedName>
</protein>
<dbReference type="OrthoDB" id="9791752at2"/>
<dbReference type="Pfam" id="PF01614">
    <property type="entry name" value="IclR_C"/>
    <property type="match status" value="1"/>
</dbReference>
<sequence length="283" mass="31347">MSEDTQPRKQVQTLVRAFSIIEALTDHAELGVSEIAEAVSLDKSTVYRILKTLKSLGYIDQNPRTSKYLNGLKFFKIGNAVIQHTGLDQIASPAMHKLSTRTGESVNLAVLAGHSVMYIYKIESSLPLQIHLPLGSLFPLYCTGLGKVLLANLPEEKLDRLLSESAEHPTPRGLRQFKAYTENTITDETTLREELALIREKGYGVDNQEQFRGISCLAAPIFNHTNEVIAALSITLPHITGINIQMKIEAVLPFLLEATKEISKTLGSTRVDKPQTGYTGWFV</sequence>
<dbReference type="eggNOG" id="COG1414">
    <property type="taxonomic scope" value="Bacteria"/>
</dbReference>
<dbReference type="GO" id="GO:0003700">
    <property type="term" value="F:DNA-binding transcription factor activity"/>
    <property type="evidence" value="ECO:0007669"/>
    <property type="project" value="TreeGrafter"/>
</dbReference>